<evidence type="ECO:0000313" key="7">
    <source>
        <dbReference type="Proteomes" id="UP000564644"/>
    </source>
</evidence>
<dbReference type="PROSITE" id="PS00041">
    <property type="entry name" value="HTH_ARAC_FAMILY_1"/>
    <property type="match status" value="1"/>
</dbReference>
<keyword evidence="3" id="KW-0804">Transcription</keyword>
<dbReference type="Pfam" id="PF12833">
    <property type="entry name" value="HTH_18"/>
    <property type="match status" value="1"/>
</dbReference>
<accession>A0A7X0SMH6</accession>
<reference evidence="6 7" key="1">
    <citation type="submission" date="2020-08" db="EMBL/GenBank/DDBJ databases">
        <title>Cohnella phylogeny.</title>
        <authorList>
            <person name="Dunlap C."/>
        </authorList>
    </citation>
    <scope>NUCLEOTIDE SEQUENCE [LARGE SCALE GENOMIC DNA]</scope>
    <source>
        <strain evidence="6 7">CBP 2801</strain>
    </source>
</reference>
<dbReference type="RefSeq" id="WP_185130381.1">
    <property type="nucleotide sequence ID" value="NZ_JACJVO010000021.1"/>
</dbReference>
<dbReference type="EMBL" id="JACJVO010000021">
    <property type="protein sequence ID" value="MBB6732722.1"/>
    <property type="molecule type" value="Genomic_DNA"/>
</dbReference>
<protein>
    <submittedName>
        <fullName evidence="6">Helix-turn-helix domain-containing protein</fullName>
    </submittedName>
</protein>
<keyword evidence="7" id="KW-1185">Reference proteome</keyword>
<evidence type="ECO:0000256" key="1">
    <source>
        <dbReference type="ARBA" id="ARBA00023015"/>
    </source>
</evidence>
<dbReference type="Pfam" id="PF17853">
    <property type="entry name" value="GGDEF_2"/>
    <property type="match status" value="1"/>
</dbReference>
<gene>
    <name evidence="6" type="ORF">H7C18_17525</name>
</gene>
<dbReference type="InterPro" id="IPR018062">
    <property type="entry name" value="HTH_AraC-typ_CS"/>
</dbReference>
<evidence type="ECO:0000256" key="2">
    <source>
        <dbReference type="ARBA" id="ARBA00023125"/>
    </source>
</evidence>
<evidence type="ECO:0000259" key="5">
    <source>
        <dbReference type="PROSITE" id="PS01124"/>
    </source>
</evidence>
<evidence type="ECO:0000313" key="6">
    <source>
        <dbReference type="EMBL" id="MBB6732722.1"/>
    </source>
</evidence>
<name>A0A7X0SMH6_9BACL</name>
<dbReference type="AlphaFoldDB" id="A0A7X0SMH6"/>
<feature type="transmembrane region" description="Helical" evidence="4">
    <location>
        <begin position="300"/>
        <end position="320"/>
    </location>
</feature>
<keyword evidence="1" id="KW-0805">Transcription regulation</keyword>
<evidence type="ECO:0000256" key="4">
    <source>
        <dbReference type="SAM" id="Phobius"/>
    </source>
</evidence>
<proteinExistence type="predicted"/>
<organism evidence="6 7">
    <name type="scientific">Cohnella zeiphila</name>
    <dbReference type="NCBI Taxonomy" id="2761120"/>
    <lineage>
        <taxon>Bacteria</taxon>
        <taxon>Bacillati</taxon>
        <taxon>Bacillota</taxon>
        <taxon>Bacilli</taxon>
        <taxon>Bacillales</taxon>
        <taxon>Paenibacillaceae</taxon>
        <taxon>Cohnella</taxon>
    </lineage>
</organism>
<keyword evidence="4" id="KW-0812">Transmembrane</keyword>
<dbReference type="SMART" id="SM00342">
    <property type="entry name" value="HTH_ARAC"/>
    <property type="match status" value="1"/>
</dbReference>
<dbReference type="InterPro" id="IPR009057">
    <property type="entry name" value="Homeodomain-like_sf"/>
</dbReference>
<dbReference type="PRINTS" id="PR00032">
    <property type="entry name" value="HTHARAC"/>
</dbReference>
<keyword evidence="4" id="KW-0472">Membrane</keyword>
<keyword evidence="4" id="KW-1133">Transmembrane helix</keyword>
<dbReference type="InterPro" id="IPR020449">
    <property type="entry name" value="Tscrpt_reg_AraC-type_HTH"/>
</dbReference>
<dbReference type="SUPFAM" id="SSF46689">
    <property type="entry name" value="Homeodomain-like"/>
    <property type="match status" value="2"/>
</dbReference>
<dbReference type="PROSITE" id="PS01124">
    <property type="entry name" value="HTH_ARAC_FAMILY_2"/>
    <property type="match status" value="1"/>
</dbReference>
<dbReference type="InterPro" id="IPR041522">
    <property type="entry name" value="CdaR_GGDEF"/>
</dbReference>
<dbReference type="PANTHER" id="PTHR43280:SF28">
    <property type="entry name" value="HTH-TYPE TRANSCRIPTIONAL ACTIVATOR RHAS"/>
    <property type="match status" value="1"/>
</dbReference>
<dbReference type="InterPro" id="IPR018060">
    <property type="entry name" value="HTH_AraC"/>
</dbReference>
<feature type="transmembrane region" description="Helical" evidence="4">
    <location>
        <begin position="12"/>
        <end position="32"/>
    </location>
</feature>
<feature type="domain" description="HTH araC/xylS-type" evidence="5">
    <location>
        <begin position="671"/>
        <end position="770"/>
    </location>
</feature>
<evidence type="ECO:0000256" key="3">
    <source>
        <dbReference type="ARBA" id="ARBA00023163"/>
    </source>
</evidence>
<dbReference type="Proteomes" id="UP000564644">
    <property type="component" value="Unassembled WGS sequence"/>
</dbReference>
<keyword evidence="2" id="KW-0238">DNA-binding</keyword>
<dbReference type="PANTHER" id="PTHR43280">
    <property type="entry name" value="ARAC-FAMILY TRANSCRIPTIONAL REGULATOR"/>
    <property type="match status" value="1"/>
</dbReference>
<dbReference type="Gene3D" id="3.30.450.20">
    <property type="entry name" value="PAS domain"/>
    <property type="match status" value="1"/>
</dbReference>
<comment type="caution">
    <text evidence="6">The sequence shown here is derived from an EMBL/GenBank/DDBJ whole genome shotgun (WGS) entry which is preliminary data.</text>
</comment>
<dbReference type="GO" id="GO:0003700">
    <property type="term" value="F:DNA-binding transcription factor activity"/>
    <property type="evidence" value="ECO:0007669"/>
    <property type="project" value="InterPro"/>
</dbReference>
<dbReference type="GO" id="GO:0043565">
    <property type="term" value="F:sequence-specific DNA binding"/>
    <property type="evidence" value="ECO:0007669"/>
    <property type="project" value="InterPro"/>
</dbReference>
<dbReference type="Gene3D" id="1.10.10.60">
    <property type="entry name" value="Homeodomain-like"/>
    <property type="match status" value="2"/>
</dbReference>
<sequence length="783" mass="90251">MGILRNQSTKKTVIVLLLLLFLVVSMISFLSYRVATNRLKYESTSTHMALLSQIDNKMELVLQEINKESIDILGNEDVKRFFDDNLNDQESLDNTYRLNNYFARFVNAGEYVYSVDLYSYVRKRFFSGTPLNDGHITKDDDWIRPFEKFDGYSSWLPTRKLLLNESNFPIYRNVVTLVRSYPLIHSPGYRRGAVAVNIKEDALYRLLTDANNRSLGSLYLLDSNGHVVSSADKKLVGQDMHQSDIMAKVLQGEREGRFQATFEHVPSSVFYVTSAYTGWKIVNIVPDVQLDQPLITVRNALLVIAVILFAVAGLMTVLVGRWTFKPLNRLIANLSKKMKAHPLYAVSDWDTGNEFTNFENMVQHILSDSERLQMQIKVSKPIMKWRLLMELLTDYHAINRSVSQYMEMVGVQLYRNRFIVMSVEFDRKSEIASSRDLHLYAYGLCNVAEELINAESKGAAIEWEDGQCAIILSFDDDDSEEHSLYAMAVADMLKNYIQGHFKKTVTIGIGPEVYRMEDIHLSHKQSMETLKYKLVMGPNAIITADDLPDYSAGEFHRLFAFTDNMIDSIKVLDEEKLRQQVREWFDSLASSNVRPDIIKQLVVQLLMKAAVVASDIGVLREDLAPAQEVNETLEQYESLEQIADFVTSILADFIDRIRTRRHNREKNEAIEKIMRYIQKNYMSHEMSLSYLSSQFHISVSHLSKMFKDYTGGNFIDYLMEIRIEKAKEMLAGGNGKIRDIAESVGYNNVNSFTRIFKKITGLTPSEYREREWDKEEEREDRVL</sequence>